<name>A0A7S2UAE3_9STRA</name>
<accession>A0A7S2UAE3</accession>
<dbReference type="EMBL" id="HBHQ01004856">
    <property type="protein sequence ID" value="CAD9811415.1"/>
    <property type="molecule type" value="Transcribed_RNA"/>
</dbReference>
<organism evidence="4">
    <name type="scientific">Attheya septentrionalis</name>
    <dbReference type="NCBI Taxonomy" id="420275"/>
    <lineage>
        <taxon>Eukaryota</taxon>
        <taxon>Sar</taxon>
        <taxon>Stramenopiles</taxon>
        <taxon>Ochrophyta</taxon>
        <taxon>Bacillariophyta</taxon>
        <taxon>Coscinodiscophyceae</taxon>
        <taxon>Chaetocerotophycidae</taxon>
        <taxon>Chaetocerotales</taxon>
        <taxon>Attheyaceae</taxon>
        <taxon>Attheya</taxon>
    </lineage>
</organism>
<evidence type="ECO:0000256" key="2">
    <source>
        <dbReference type="RuleBase" id="RU365014"/>
    </source>
</evidence>
<keyword evidence="2" id="KW-0786">Thiamine pyrophosphate</keyword>
<comment type="cofactor">
    <cofactor evidence="2">
        <name>thiamine diphosphate</name>
        <dbReference type="ChEBI" id="CHEBI:58937"/>
    </cofactor>
</comment>
<sequence length="580" mass="65025">MMRSSTLAIVGRCHRLKLRSIKERVNNGAHSLSSVSKARIEELDETDQATPPHQIRWNPKRASKLRKKIADASLQTNNDRNDQHGRLLTEVTTKKGDSLNVKEGIAPSPSHAIFTGEASVPITSKLRIITPQDDTPQGVWPMFRIMDETGIFRDGTSDGYIEDGVSLPSSNNVEPKTGQNSSTAKTTPFDLDLLRTSLLSQYPVYKNEIEESFLLQPSPSEYPDTLSNNTLLRAHRHMMRLRQMDNILQNAQRQGRISFYMSCRGEEAIHIGSASALKLQDTVFAQYREAGLLMWRGFTLEQFSNQCFSNDLDLGRGRQMPVHYGSRALNYHTISSPLGTQLPQAVGAAYKLKLSALNRRMTNPDSAEEEGSVAVAFFGDGCASTTDFHSACNFAATLKAPVIFFCRNNGYAISTPVTEQYAGDGIVSRAPGYGMAGIRVDGNDIFAVHAAVRAARSYAIENSAPVLIEAKTYRQSHHSTSDDSTRYRSTEELHSFKNKSDPLKRFNAFLENQGWMENEDFASIRDEERIEVIKAMTSAEQRPHPKLETMFQDVYHDIPPHLERQQEQLLSHMKKYPGQY</sequence>
<feature type="domain" description="Dehydrogenase E1 component" evidence="3">
    <location>
        <begin position="237"/>
        <end position="547"/>
    </location>
</feature>
<dbReference type="AlphaFoldDB" id="A0A7S2UAE3"/>
<evidence type="ECO:0000259" key="3">
    <source>
        <dbReference type="Pfam" id="PF00676"/>
    </source>
</evidence>
<dbReference type="PANTHER" id="PTHR43380:SF1">
    <property type="entry name" value="2-OXOISOVALERATE DEHYDROGENASE SUBUNIT ALPHA, MITOCHONDRIAL"/>
    <property type="match status" value="1"/>
</dbReference>
<dbReference type="CDD" id="cd02000">
    <property type="entry name" value="TPP_E1_PDC_ADC_BCADC"/>
    <property type="match status" value="1"/>
</dbReference>
<dbReference type="PANTHER" id="PTHR43380">
    <property type="entry name" value="2-OXOISOVALERATE DEHYDROGENASE SUBUNIT ALPHA, MITOCHONDRIAL"/>
    <property type="match status" value="1"/>
</dbReference>
<evidence type="ECO:0000313" key="4">
    <source>
        <dbReference type="EMBL" id="CAD9811415.1"/>
    </source>
</evidence>
<dbReference type="InterPro" id="IPR050771">
    <property type="entry name" value="Alpha-ketoacid_DH_E1_comp"/>
</dbReference>
<reference evidence="4" key="1">
    <citation type="submission" date="2021-01" db="EMBL/GenBank/DDBJ databases">
        <authorList>
            <person name="Corre E."/>
            <person name="Pelletier E."/>
            <person name="Niang G."/>
            <person name="Scheremetjew M."/>
            <person name="Finn R."/>
            <person name="Kale V."/>
            <person name="Holt S."/>
            <person name="Cochrane G."/>
            <person name="Meng A."/>
            <person name="Brown T."/>
            <person name="Cohen L."/>
        </authorList>
    </citation>
    <scope>NUCLEOTIDE SEQUENCE</scope>
    <source>
        <strain evidence="4">CCMP2084</strain>
    </source>
</reference>
<evidence type="ECO:0000256" key="1">
    <source>
        <dbReference type="ARBA" id="ARBA00023002"/>
    </source>
</evidence>
<dbReference type="GO" id="GO:0003863">
    <property type="term" value="F:branched-chain 2-oxo acid dehydrogenase activity"/>
    <property type="evidence" value="ECO:0007669"/>
    <property type="project" value="UniProtKB-EC"/>
</dbReference>
<dbReference type="Pfam" id="PF00676">
    <property type="entry name" value="E1_dh"/>
    <property type="match status" value="1"/>
</dbReference>
<dbReference type="EC" id="1.2.4.4" evidence="2"/>
<dbReference type="InterPro" id="IPR029061">
    <property type="entry name" value="THDP-binding"/>
</dbReference>
<protein>
    <recommendedName>
        <fullName evidence="2">2-oxoisovalerate dehydrogenase subunit alpha</fullName>
        <ecNumber evidence="2">1.2.4.4</ecNumber>
    </recommendedName>
    <alternativeName>
        <fullName evidence="2">Branched-chain alpha-keto acid dehydrogenase E1 component alpha chain</fullName>
    </alternativeName>
</protein>
<gene>
    <name evidence="4" type="ORF">ASEP1449_LOCUS3240</name>
</gene>
<dbReference type="SUPFAM" id="SSF52518">
    <property type="entry name" value="Thiamin diphosphate-binding fold (THDP-binding)"/>
    <property type="match status" value="1"/>
</dbReference>
<comment type="similarity">
    <text evidence="2">Belongs to the BCKDHA family.</text>
</comment>
<dbReference type="GO" id="GO:0009083">
    <property type="term" value="P:branched-chain amino acid catabolic process"/>
    <property type="evidence" value="ECO:0007669"/>
    <property type="project" value="TreeGrafter"/>
</dbReference>
<comment type="function">
    <text evidence="2">The branched-chain alpha-keto dehydrogenase complex catalyzes the overall conversion of alpha-keto acids to acyl-CoA and CO(2). It contains multiple copies of three enzymatic components: branched-chain alpha-keto acid decarboxylase (E1), lipoamide acyltransferase (E2) and lipoamide dehydrogenase (E3).</text>
</comment>
<proteinExistence type="inferred from homology"/>
<dbReference type="FunFam" id="3.40.50.970:FF:000055">
    <property type="entry name" value="2-oxoisovalerate dehydrogenase subunit alpha"/>
    <property type="match status" value="1"/>
</dbReference>
<dbReference type="InterPro" id="IPR001017">
    <property type="entry name" value="DH_E1"/>
</dbReference>
<dbReference type="Gene3D" id="3.40.50.970">
    <property type="match status" value="1"/>
</dbReference>
<comment type="catalytic activity">
    <reaction evidence="2">
        <text>N(6)-[(R)-lipoyl]-L-lysyl-[protein] + 3-methyl-2-oxobutanoate + H(+) = N(6)-[(R)-S(8)-2-methylpropanoyldihydrolipoyl]-L-lysyl-[protein] + CO2</text>
        <dbReference type="Rhea" id="RHEA:13457"/>
        <dbReference type="Rhea" id="RHEA-COMP:10474"/>
        <dbReference type="Rhea" id="RHEA-COMP:10497"/>
        <dbReference type="ChEBI" id="CHEBI:11851"/>
        <dbReference type="ChEBI" id="CHEBI:15378"/>
        <dbReference type="ChEBI" id="CHEBI:16526"/>
        <dbReference type="ChEBI" id="CHEBI:83099"/>
        <dbReference type="ChEBI" id="CHEBI:83142"/>
        <dbReference type="EC" id="1.2.4.4"/>
    </reaction>
</comment>
<keyword evidence="1 2" id="KW-0560">Oxidoreductase</keyword>